<dbReference type="PROSITE" id="PS51257">
    <property type="entry name" value="PROKAR_LIPOPROTEIN"/>
    <property type="match status" value="1"/>
</dbReference>
<reference evidence="3 4" key="1">
    <citation type="journal article" date="2012" name="PLoS ONE">
        <title>Genome sequence and transcriptome analysis of the radioresistant bacterium Deinococcus gobiensis: insights into the extreme environmental adaptations.</title>
        <authorList>
            <person name="Yuan M."/>
            <person name="Chen M."/>
            <person name="Zhang W."/>
            <person name="Lu W."/>
            <person name="Wang J."/>
            <person name="Yang M."/>
            <person name="Zhao P."/>
            <person name="Tang R."/>
            <person name="Li X."/>
            <person name="Hao Y."/>
            <person name="Zhou Z."/>
            <person name="Zhan Y."/>
            <person name="Yu H."/>
            <person name="Teng C."/>
            <person name="Yan Y."/>
            <person name="Ping S."/>
            <person name="Wang Y."/>
            <person name="Lin M."/>
        </authorList>
    </citation>
    <scope>NUCLEOTIDE SEQUENCE [LARGE SCALE GENOMIC DNA]</scope>
    <source>
        <strain evidence="3 4">I-0</strain>
    </source>
</reference>
<accession>H8GTZ9</accession>
<evidence type="ECO:0000256" key="2">
    <source>
        <dbReference type="SAM" id="SignalP"/>
    </source>
</evidence>
<keyword evidence="4" id="KW-1185">Reference proteome</keyword>
<evidence type="ECO:0000256" key="1">
    <source>
        <dbReference type="SAM" id="MobiDB-lite"/>
    </source>
</evidence>
<feature type="signal peptide" evidence="2">
    <location>
        <begin position="1"/>
        <end position="21"/>
    </location>
</feature>
<proteinExistence type="predicted"/>
<feature type="chain" id="PRO_5003612467" description="Lipoprotein" evidence="2">
    <location>
        <begin position="22"/>
        <end position="181"/>
    </location>
</feature>
<dbReference type="HOGENOM" id="CLU_1452234_0_0_0"/>
<protein>
    <recommendedName>
        <fullName evidence="5">Lipoprotein</fullName>
    </recommendedName>
</protein>
<keyword evidence="2" id="KW-0732">Signal</keyword>
<dbReference type="PATRIC" id="fig|745776.4.peg.222"/>
<gene>
    <name evidence="3" type="ordered locus">DGo_CA0214</name>
</gene>
<name>H8GTZ9_DEIGI</name>
<organism evidence="3 4">
    <name type="scientific">Deinococcus gobiensis (strain DSM 21396 / JCM 16679 / CGMCC 1.7299 / I-0)</name>
    <dbReference type="NCBI Taxonomy" id="745776"/>
    <lineage>
        <taxon>Bacteria</taxon>
        <taxon>Thermotogati</taxon>
        <taxon>Deinococcota</taxon>
        <taxon>Deinococci</taxon>
        <taxon>Deinococcales</taxon>
        <taxon>Deinococcaceae</taxon>
        <taxon>Deinococcus</taxon>
    </lineage>
</organism>
<dbReference type="AlphaFoldDB" id="H8GTZ9"/>
<evidence type="ECO:0000313" key="4">
    <source>
        <dbReference type="Proteomes" id="UP000007575"/>
    </source>
</evidence>
<sequence>MKRSLSGLALVALPLALTACARTATPPEGHDLSGILAGTSAWSAPRFALVGTGIPNIFTNRGNLSQSTAPATGGLNFGVDLPVLPDVAGVYQVVAYNDTDGSGTYTIGEPFARNRQWLIFSPAGGDIPAVSLPEQLPWAGGEEALPAMKVSRGWNLYDRSQPLGTANPRPAAKVTGYDISR</sequence>
<evidence type="ECO:0008006" key="5">
    <source>
        <dbReference type="Google" id="ProtNLM"/>
    </source>
</evidence>
<dbReference type="KEGG" id="dgo:DGo_CA0214"/>
<dbReference type="EMBL" id="CP002191">
    <property type="protein sequence ID" value="AFD24141.1"/>
    <property type="molecule type" value="Genomic_DNA"/>
</dbReference>
<evidence type="ECO:0000313" key="3">
    <source>
        <dbReference type="EMBL" id="AFD24141.1"/>
    </source>
</evidence>
<dbReference type="OrthoDB" id="66382at2"/>
<feature type="region of interest" description="Disordered" evidence="1">
    <location>
        <begin position="161"/>
        <end position="181"/>
    </location>
</feature>
<dbReference type="RefSeq" id="WP_014683624.1">
    <property type="nucleotide sequence ID" value="NC_017790.1"/>
</dbReference>
<dbReference type="Proteomes" id="UP000007575">
    <property type="component" value="Chromosome"/>
</dbReference>